<protein>
    <submittedName>
        <fullName evidence="5">Uncharacterized protein</fullName>
    </submittedName>
</protein>
<dbReference type="InterPro" id="IPR051795">
    <property type="entry name" value="Glycosyl_Hydrlase_43"/>
</dbReference>
<dbReference type="InterPro" id="IPR023296">
    <property type="entry name" value="Glyco_hydro_beta-prop_sf"/>
</dbReference>
<evidence type="ECO:0000313" key="6">
    <source>
        <dbReference type="Proteomes" id="UP000294847"/>
    </source>
</evidence>
<dbReference type="Proteomes" id="UP000294847">
    <property type="component" value="Chromosome 3"/>
</dbReference>
<dbReference type="PANTHER" id="PTHR42812">
    <property type="entry name" value="BETA-XYLOSIDASE"/>
    <property type="match status" value="1"/>
</dbReference>
<dbReference type="SUPFAM" id="SSF75005">
    <property type="entry name" value="Arabinanase/levansucrase/invertase"/>
    <property type="match status" value="1"/>
</dbReference>
<evidence type="ECO:0000256" key="4">
    <source>
        <dbReference type="RuleBase" id="RU361187"/>
    </source>
</evidence>
<keyword evidence="3 4" id="KW-0326">Glycosidase</keyword>
<evidence type="ECO:0000256" key="1">
    <source>
        <dbReference type="ARBA" id="ARBA00009865"/>
    </source>
</evidence>
<dbReference type="InterPro" id="IPR006710">
    <property type="entry name" value="Glyco_hydro_43"/>
</dbReference>
<dbReference type="Gene3D" id="2.115.10.20">
    <property type="entry name" value="Glycosyl hydrolase domain, family 43"/>
    <property type="match status" value="1"/>
</dbReference>
<proteinExistence type="inferred from homology"/>
<evidence type="ECO:0000256" key="2">
    <source>
        <dbReference type="ARBA" id="ARBA00022801"/>
    </source>
</evidence>
<dbReference type="GO" id="GO:0005975">
    <property type="term" value="P:carbohydrate metabolic process"/>
    <property type="evidence" value="ECO:0007669"/>
    <property type="project" value="InterPro"/>
</dbReference>
<evidence type="ECO:0000256" key="3">
    <source>
        <dbReference type="ARBA" id="ARBA00023295"/>
    </source>
</evidence>
<reference evidence="5 6" key="1">
    <citation type="journal article" date="2019" name="Mol. Biol. Evol.">
        <title>Blast fungal genomes show frequent chromosomal changes, gene gains and losses, and effector gene turnover.</title>
        <authorList>
            <person name="Gomez Luciano L.B."/>
            <person name="Jason Tsai I."/>
            <person name="Chuma I."/>
            <person name="Tosa Y."/>
            <person name="Chen Y.H."/>
            <person name="Li J.Y."/>
            <person name="Li M.Y."/>
            <person name="Jade Lu M.Y."/>
            <person name="Nakayashiki H."/>
            <person name="Li W.H."/>
        </authorList>
    </citation>
    <scope>NUCLEOTIDE SEQUENCE [LARGE SCALE GENOMIC DNA]</scope>
    <source>
        <strain evidence="5">MZ5-1-6</strain>
    </source>
</reference>
<dbReference type="EMBL" id="CP034206">
    <property type="protein sequence ID" value="QBZ58095.1"/>
    <property type="molecule type" value="Genomic_DNA"/>
</dbReference>
<comment type="similarity">
    <text evidence="1 4">Belongs to the glycosyl hydrolase 43 family.</text>
</comment>
<dbReference type="GO" id="GO:0004553">
    <property type="term" value="F:hydrolase activity, hydrolyzing O-glycosyl compounds"/>
    <property type="evidence" value="ECO:0007669"/>
    <property type="project" value="InterPro"/>
</dbReference>
<evidence type="ECO:0000313" key="5">
    <source>
        <dbReference type="EMBL" id="QBZ58095.1"/>
    </source>
</evidence>
<keyword evidence="2 4" id="KW-0378">Hydrolase</keyword>
<dbReference type="AlphaFoldDB" id="A0A4V1C5Z4"/>
<accession>A0A4V1C5Z4</accession>
<dbReference type="PANTHER" id="PTHR42812:SF5">
    <property type="entry name" value="ENDO-ARABINASE"/>
    <property type="match status" value="1"/>
</dbReference>
<dbReference type="Pfam" id="PF04616">
    <property type="entry name" value="Glyco_hydro_43"/>
    <property type="match status" value="1"/>
</dbReference>
<organism evidence="5 6">
    <name type="scientific">Pyricularia oryzae</name>
    <name type="common">Rice blast fungus</name>
    <name type="synonym">Magnaporthe oryzae</name>
    <dbReference type="NCBI Taxonomy" id="318829"/>
    <lineage>
        <taxon>Eukaryota</taxon>
        <taxon>Fungi</taxon>
        <taxon>Dikarya</taxon>
        <taxon>Ascomycota</taxon>
        <taxon>Pezizomycotina</taxon>
        <taxon>Sordariomycetes</taxon>
        <taxon>Sordariomycetidae</taxon>
        <taxon>Magnaporthales</taxon>
        <taxon>Pyriculariaceae</taxon>
        <taxon>Pyricularia</taxon>
    </lineage>
</organism>
<gene>
    <name evidence="5" type="ORF">PoMZ_03036</name>
</gene>
<sequence>MGILRLLRAASLACLLLNSPTLGDRGDNNLTDGHFRLLQLVNPQVPKQPAINTDFPDPAIFQDKDKKWYAFATSGNNKHIQVATAIDPMGSWTMIDKEPLPRAGNWTTGGKNTWAPDVRIVGNGTYVMYYSGELAKDPRFHCLGAATSSSILGPYNPIDEPLACHLDSGGVIDPSGFLDTATGKRYVVYKIDGNSIGHGGECNNAVKPLVSTPIMLQEVGPDGVTKIGGPVKILDREDRDGPLVEAPNLVRAKDGSYAILFSSHCFSTTLYNVNYAVATDVKGPYKRPASPLVQTGDFNLTSPGGATADADAGVVAFHARCPQGRQGRCMFVGEFGVIGKDVIINGS</sequence>
<name>A0A4V1C5Z4_PYROR</name>
<dbReference type="VEuPathDB" id="FungiDB:M_BR32_EuGene_00118751"/>
<dbReference type="CDD" id="cd08999">
    <property type="entry name" value="GH43_ABN-like"/>
    <property type="match status" value="1"/>
</dbReference>